<dbReference type="Proteomes" id="UP000578531">
    <property type="component" value="Unassembled WGS sequence"/>
</dbReference>
<reference evidence="2 3" key="1">
    <citation type="journal article" date="2020" name="Genomics">
        <title>Complete, high-quality genomes from long-read metagenomic sequencing of two wolf lichen thalli reveals enigmatic genome architecture.</title>
        <authorList>
            <person name="McKenzie S.K."/>
            <person name="Walston R.F."/>
            <person name="Allen J.L."/>
        </authorList>
    </citation>
    <scope>NUCLEOTIDE SEQUENCE [LARGE SCALE GENOMIC DNA]</scope>
    <source>
        <strain evidence="2">WasteWater2</strain>
    </source>
</reference>
<organism evidence="2 3">
    <name type="scientific">Letharia columbiana</name>
    <dbReference type="NCBI Taxonomy" id="112416"/>
    <lineage>
        <taxon>Eukaryota</taxon>
        <taxon>Fungi</taxon>
        <taxon>Dikarya</taxon>
        <taxon>Ascomycota</taxon>
        <taxon>Pezizomycotina</taxon>
        <taxon>Lecanoromycetes</taxon>
        <taxon>OSLEUM clade</taxon>
        <taxon>Lecanoromycetidae</taxon>
        <taxon>Lecanorales</taxon>
        <taxon>Lecanorineae</taxon>
        <taxon>Parmeliaceae</taxon>
        <taxon>Letharia</taxon>
    </lineage>
</organism>
<feature type="region of interest" description="Disordered" evidence="1">
    <location>
        <begin position="268"/>
        <end position="324"/>
    </location>
</feature>
<gene>
    <name evidence="2" type="ORF">HO173_004203</name>
</gene>
<comment type="caution">
    <text evidence="2">The sequence shown here is derived from an EMBL/GenBank/DDBJ whole genome shotgun (WGS) entry which is preliminary data.</text>
</comment>
<sequence length="646" mass="72015">MTSVPSFLHSLQRSLPFRLQREKHCEELSKTKPKFHEATDVEENEEFSWPGALADVFAPQHNKRVAENTASLGKRVPLTAVDKKKIDKESIGLPIPRTLKLFTYNCRPFILEDTIPLEEYRERYPDQLVQIRIDIGSGPVFETRRSQLYSAPAVQQRTSLSGTTLHSTTKQQTFAALQELAPRPSEDFQTRQISNNTASPVILHSHQNNIKPELLLKIYTWLDHVSISIAAEPESLDSVSDLVIDEEVWELIERSARQRKSRLRQIPNTMSTEINNTSVRGSNNNRPSGSYRRPGEGNTHTATNLIKDHPGTSALQPKNMPSGSQLPSCWNDNMDEFICHMEAQCEFSTKSIVKALKHRFAGLREHVIQEEAIQRRIDTLDSQDNPYFKKGAELAIVQAEANGYEVPPFNPANYPIINWEVKPDHIVLGSSPSKEVMNPDYEYSLQPRVAGGVDIDTIKIGPDTPKKTLPIRTRQEADRRVQNAATYFNTKGLKGLADITNVSNSRSSRDPKQEPSNEGGLADITNTMYNARIASNPNHDLNGSILSGQVYSTPTKNSKKAMSETSNDTIRAINNGSPTPTRGLYRSGRDNAMSSSTTGTSILGFGREGFGRENSGGPTILERRRARQENRDSSLVHGAGGSPRTP</sequence>
<name>A0A8H6G082_9LECA</name>
<dbReference type="RefSeq" id="XP_037167320.1">
    <property type="nucleotide sequence ID" value="XM_037306127.1"/>
</dbReference>
<protein>
    <submittedName>
        <fullName evidence="2">Uncharacterized protein</fullName>
    </submittedName>
</protein>
<accession>A0A8H6G082</accession>
<dbReference type="EMBL" id="JACCJC010000012">
    <property type="protein sequence ID" value="KAF6238002.1"/>
    <property type="molecule type" value="Genomic_DNA"/>
</dbReference>
<dbReference type="AlphaFoldDB" id="A0A8H6G082"/>
<proteinExistence type="predicted"/>
<evidence type="ECO:0000313" key="2">
    <source>
        <dbReference type="EMBL" id="KAF6238002.1"/>
    </source>
</evidence>
<evidence type="ECO:0000313" key="3">
    <source>
        <dbReference type="Proteomes" id="UP000578531"/>
    </source>
</evidence>
<feature type="compositionally biased region" description="Basic and acidic residues" evidence="1">
    <location>
        <begin position="621"/>
        <end position="634"/>
    </location>
</feature>
<feature type="compositionally biased region" description="Polar residues" evidence="1">
    <location>
        <begin position="592"/>
        <end position="601"/>
    </location>
</feature>
<dbReference type="OrthoDB" id="5385110at2759"/>
<keyword evidence="3" id="KW-1185">Reference proteome</keyword>
<dbReference type="GeneID" id="59285868"/>
<evidence type="ECO:0000256" key="1">
    <source>
        <dbReference type="SAM" id="MobiDB-lite"/>
    </source>
</evidence>
<feature type="region of interest" description="Disordered" evidence="1">
    <location>
        <begin position="574"/>
        <end position="646"/>
    </location>
</feature>
<feature type="compositionally biased region" description="Polar residues" evidence="1">
    <location>
        <begin position="268"/>
        <end position="288"/>
    </location>
</feature>
<feature type="region of interest" description="Disordered" evidence="1">
    <location>
        <begin position="500"/>
        <end position="522"/>
    </location>
</feature>
<feature type="compositionally biased region" description="Polar residues" evidence="1">
    <location>
        <begin position="313"/>
        <end position="324"/>
    </location>
</feature>